<dbReference type="InterPro" id="IPR001357">
    <property type="entry name" value="BRCT_dom"/>
</dbReference>
<evidence type="ECO:0000313" key="3">
    <source>
        <dbReference type="Proteomes" id="UP001054252"/>
    </source>
</evidence>
<evidence type="ECO:0000313" key="2">
    <source>
        <dbReference type="EMBL" id="GKV16869.1"/>
    </source>
</evidence>
<dbReference type="Gene3D" id="3.40.50.10190">
    <property type="entry name" value="BRCT domain"/>
    <property type="match status" value="1"/>
</dbReference>
<dbReference type="InterPro" id="IPR036420">
    <property type="entry name" value="BRCT_dom_sf"/>
</dbReference>
<organism evidence="2 3">
    <name type="scientific">Rubroshorea leprosula</name>
    <dbReference type="NCBI Taxonomy" id="152421"/>
    <lineage>
        <taxon>Eukaryota</taxon>
        <taxon>Viridiplantae</taxon>
        <taxon>Streptophyta</taxon>
        <taxon>Embryophyta</taxon>
        <taxon>Tracheophyta</taxon>
        <taxon>Spermatophyta</taxon>
        <taxon>Magnoliopsida</taxon>
        <taxon>eudicotyledons</taxon>
        <taxon>Gunneridae</taxon>
        <taxon>Pentapetalae</taxon>
        <taxon>rosids</taxon>
        <taxon>malvids</taxon>
        <taxon>Malvales</taxon>
        <taxon>Dipterocarpaceae</taxon>
        <taxon>Rubroshorea</taxon>
    </lineage>
</organism>
<dbReference type="PROSITE" id="PS50172">
    <property type="entry name" value="BRCT"/>
    <property type="match status" value="1"/>
</dbReference>
<dbReference type="Proteomes" id="UP001054252">
    <property type="component" value="Unassembled WGS sequence"/>
</dbReference>
<evidence type="ECO:0000259" key="1">
    <source>
        <dbReference type="PROSITE" id="PS50172"/>
    </source>
</evidence>
<accession>A0AAV5JQB8</accession>
<dbReference type="PANTHER" id="PTHR47776">
    <property type="entry name" value="F5A8.9 PROTEIN"/>
    <property type="match status" value="1"/>
</dbReference>
<dbReference type="Pfam" id="PF12738">
    <property type="entry name" value="PTCB-BRCT"/>
    <property type="match status" value="1"/>
</dbReference>
<dbReference type="SMART" id="SM00292">
    <property type="entry name" value="BRCT"/>
    <property type="match status" value="1"/>
</dbReference>
<feature type="domain" description="BRCT" evidence="1">
    <location>
        <begin position="1"/>
        <end position="84"/>
    </location>
</feature>
<keyword evidence="3" id="KW-1185">Reference proteome</keyword>
<dbReference type="EMBL" id="BPVZ01000046">
    <property type="protein sequence ID" value="GKV16869.1"/>
    <property type="molecule type" value="Genomic_DNA"/>
</dbReference>
<dbReference type="SUPFAM" id="SSF52113">
    <property type="entry name" value="BRCT domain"/>
    <property type="match status" value="1"/>
</dbReference>
<dbReference type="PANTHER" id="PTHR47776:SF2">
    <property type="entry name" value="RING-TYPE E3 UBIQUITIN TRANSFERASE BRCA1"/>
    <property type="match status" value="1"/>
</dbReference>
<gene>
    <name evidence="2" type="ORF">SLEP1_g27442</name>
</gene>
<dbReference type="AlphaFoldDB" id="A0AAV5JQB8"/>
<proteinExistence type="predicted"/>
<protein>
    <recommendedName>
        <fullName evidence="1">BRCT domain-containing protein</fullName>
    </recommendedName>
</protein>
<sequence length="153" mass="16923">MESVIATVSGYHGSERFNLIKLISHAGASYVGAMSPSITHLVCWKFEGRKYELAMNFGTKVVNHRWVQDCIKHGKHVPEDPYMLQSGEDVGPLVTEVPVVAEADDLSKKGKVLSERSTIRGNCGKEVFDADYGGSDLSAWMKSPLLDEVRIRL</sequence>
<name>A0AAV5JQB8_9ROSI</name>
<reference evidence="2 3" key="1">
    <citation type="journal article" date="2021" name="Commun. Biol.">
        <title>The genome of Shorea leprosula (Dipterocarpaceae) highlights the ecological relevance of drought in aseasonal tropical rainforests.</title>
        <authorList>
            <person name="Ng K.K.S."/>
            <person name="Kobayashi M.J."/>
            <person name="Fawcett J.A."/>
            <person name="Hatakeyama M."/>
            <person name="Paape T."/>
            <person name="Ng C.H."/>
            <person name="Ang C.C."/>
            <person name="Tnah L.H."/>
            <person name="Lee C.T."/>
            <person name="Nishiyama T."/>
            <person name="Sese J."/>
            <person name="O'Brien M.J."/>
            <person name="Copetti D."/>
            <person name="Mohd Noor M.I."/>
            <person name="Ong R.C."/>
            <person name="Putra M."/>
            <person name="Sireger I.Z."/>
            <person name="Indrioko S."/>
            <person name="Kosugi Y."/>
            <person name="Izuno A."/>
            <person name="Isagi Y."/>
            <person name="Lee S.L."/>
            <person name="Shimizu K.K."/>
        </authorList>
    </citation>
    <scope>NUCLEOTIDE SEQUENCE [LARGE SCALE GENOMIC DNA]</scope>
    <source>
        <strain evidence="2">214</strain>
    </source>
</reference>
<comment type="caution">
    <text evidence="2">The sequence shown here is derived from an EMBL/GenBank/DDBJ whole genome shotgun (WGS) entry which is preliminary data.</text>
</comment>